<evidence type="ECO:0000256" key="1">
    <source>
        <dbReference type="SAM" id="MobiDB-lite"/>
    </source>
</evidence>
<dbReference type="PANTHER" id="PTHR31182">
    <property type="entry name" value="C2 NT-TYPE DOMAIN-CONTAINING PROTEIN"/>
    <property type="match status" value="1"/>
</dbReference>
<feature type="region of interest" description="Disordered" evidence="1">
    <location>
        <begin position="224"/>
        <end position="247"/>
    </location>
</feature>
<dbReference type="Pfam" id="PF10358">
    <property type="entry name" value="NT-C2"/>
    <property type="match status" value="1"/>
</dbReference>
<dbReference type="Proteomes" id="UP000636800">
    <property type="component" value="Unassembled WGS sequence"/>
</dbReference>
<organism evidence="3 4">
    <name type="scientific">Vanilla planifolia</name>
    <name type="common">Vanilla</name>
    <dbReference type="NCBI Taxonomy" id="51239"/>
    <lineage>
        <taxon>Eukaryota</taxon>
        <taxon>Viridiplantae</taxon>
        <taxon>Streptophyta</taxon>
        <taxon>Embryophyta</taxon>
        <taxon>Tracheophyta</taxon>
        <taxon>Spermatophyta</taxon>
        <taxon>Magnoliopsida</taxon>
        <taxon>Liliopsida</taxon>
        <taxon>Asparagales</taxon>
        <taxon>Orchidaceae</taxon>
        <taxon>Vanilloideae</taxon>
        <taxon>Vanilleae</taxon>
        <taxon>Vanilla</taxon>
    </lineage>
</organism>
<name>A0A835UKZ3_VANPL</name>
<dbReference type="InterPro" id="IPR019448">
    <property type="entry name" value="NT-C2"/>
</dbReference>
<comment type="caution">
    <text evidence="3">The sequence shown here is derived from an EMBL/GenBank/DDBJ whole genome shotgun (WGS) entry which is preliminary data.</text>
</comment>
<evidence type="ECO:0000259" key="2">
    <source>
        <dbReference type="PROSITE" id="PS51840"/>
    </source>
</evidence>
<accession>A0A835UKZ3</accession>
<sequence>MVVRMIRWPWPPIASKKFAVRLVVRGVEGAAPALLAVEDEGRMIAEVRWKGPKTKALSALRRAVKRNCTKVETLRGDTGEVLWNEEFKTVVGLTAHKENAFNPWEIEFVVFYGLKRLSKKKASILAAASINLAEYASATGEELELKLPLSKRIAEADSHPILHLNLKLLEMRTCLESSEAISRPPMPVPSIPSVGDPPVKDDRSALRTGLRKVKILTELVSTRKLKKTDREDEASDGRCSNGSEDTNCTYPFDTDSLDDISGEEFENGNVEISIRKSFSYGTLATTNHVDGTLHHDPRFNGEYEDRVYYSHRRSDVGGSHADDSTPHVPEQYVLQATKISILPWNKRKYGLRSSKAKGEPLLKKTYGEEGGDDIDYDRRQLSSSDESILGQGDEGSASQSMASDFGDDNFAVGKWEWREVISRDGQMKLSTEVFFASIDQRNERASGQSACTPLVAVIADWFKANPNTMPIKSQFDNLIHEGSLEWRNLCKNQTYRVLFPDEHFDLETVLQAKIRPLAVAPDKSFVGFFHPDGCEGIPGFEFLHGAMSFDVIWDEIARDSSSDCLYIVSWNDHFFVLKVEPDAYYLIDTLGERLYEGCAQAYIIKFDENTTIHQISNPMEGSIGEKEGRQDPVCQGKEACKEYIKSFLAAIPIRELQADIKKGLMASTPLHHRLQIEFHYTETSKETDNFASFPSLPCWESTSQVSWLTDEPPGKEARAHASVVAVV</sequence>
<protein>
    <recommendedName>
        <fullName evidence="2">C2 NT-type domain-containing protein</fullName>
    </recommendedName>
</protein>
<feature type="region of interest" description="Disordered" evidence="1">
    <location>
        <begin position="181"/>
        <end position="203"/>
    </location>
</feature>
<evidence type="ECO:0000313" key="4">
    <source>
        <dbReference type="Proteomes" id="UP000636800"/>
    </source>
</evidence>
<dbReference type="AlphaFoldDB" id="A0A835UKZ3"/>
<dbReference type="EMBL" id="JADCNL010000009">
    <property type="protein sequence ID" value="KAG0467049.1"/>
    <property type="molecule type" value="Genomic_DNA"/>
</dbReference>
<dbReference type="OrthoDB" id="678337at2759"/>
<feature type="domain" description="C2 NT-type" evidence="2">
    <location>
        <begin position="8"/>
        <end position="170"/>
    </location>
</feature>
<dbReference type="PANTHER" id="PTHR31182:SF15">
    <property type="entry name" value="F26K24.5 PROTEIN"/>
    <property type="match status" value="1"/>
</dbReference>
<evidence type="ECO:0000313" key="3">
    <source>
        <dbReference type="EMBL" id="KAG0467049.1"/>
    </source>
</evidence>
<reference evidence="3 4" key="1">
    <citation type="journal article" date="2020" name="Nat. Food">
        <title>A phased Vanilla planifolia genome enables genetic improvement of flavour and production.</title>
        <authorList>
            <person name="Hasing T."/>
            <person name="Tang H."/>
            <person name="Brym M."/>
            <person name="Khazi F."/>
            <person name="Huang T."/>
            <person name="Chambers A.H."/>
        </authorList>
    </citation>
    <scope>NUCLEOTIDE SEQUENCE [LARGE SCALE GENOMIC DNA]</scope>
    <source>
        <tissue evidence="3">Leaf</tissue>
    </source>
</reference>
<feature type="region of interest" description="Disordered" evidence="1">
    <location>
        <begin position="383"/>
        <end position="403"/>
    </location>
</feature>
<proteinExistence type="predicted"/>
<feature type="compositionally biased region" description="Polar residues" evidence="1">
    <location>
        <begin position="238"/>
        <end position="247"/>
    </location>
</feature>
<gene>
    <name evidence="3" type="ORF">HPP92_018629</name>
</gene>
<dbReference type="PROSITE" id="PS51840">
    <property type="entry name" value="C2_NT"/>
    <property type="match status" value="1"/>
</dbReference>
<keyword evidence="4" id="KW-1185">Reference proteome</keyword>